<reference evidence="2 3" key="1">
    <citation type="submission" date="2021-03" db="EMBL/GenBank/DDBJ databases">
        <title>Succinivibrio sp. nov. isolated from feces of cow.</title>
        <authorList>
            <person name="Choi J.-Y."/>
        </authorList>
    </citation>
    <scope>NUCLEOTIDE SEQUENCE [LARGE SCALE GENOMIC DNA]</scope>
    <source>
        <strain evidence="2 3">AGMB01872</strain>
    </source>
</reference>
<dbReference type="PANTHER" id="PTHR38760">
    <property type="entry name" value="ADENYLATE CYCLASE"/>
    <property type="match status" value="1"/>
</dbReference>
<name>A0ABS7DGI9_9GAMM</name>
<dbReference type="InterPro" id="IPR000274">
    <property type="entry name" value="Adenylate_cyclase_1"/>
</dbReference>
<dbReference type="Pfam" id="PF01295">
    <property type="entry name" value="Adenylate_cycl"/>
    <property type="match status" value="1"/>
</dbReference>
<protein>
    <submittedName>
        <fullName evidence="2">Class I adenylate cyclase</fullName>
    </submittedName>
</protein>
<feature type="domain" description="Adenylate cyclase class-I N-terminal" evidence="1">
    <location>
        <begin position="12"/>
        <end position="198"/>
    </location>
</feature>
<dbReference type="RefSeq" id="WP_219937615.1">
    <property type="nucleotide sequence ID" value="NZ_JAGFNY010000016.1"/>
</dbReference>
<gene>
    <name evidence="2" type="ORF">J5V48_05735</name>
</gene>
<keyword evidence="3" id="KW-1185">Reference proteome</keyword>
<dbReference type="PANTHER" id="PTHR38760:SF1">
    <property type="entry name" value="ADENYLATE CYCLASE"/>
    <property type="match status" value="1"/>
</dbReference>
<dbReference type="InterPro" id="IPR024685">
    <property type="entry name" value="Adenylate_cyclase_1_N"/>
</dbReference>
<evidence type="ECO:0000313" key="3">
    <source>
        <dbReference type="Proteomes" id="UP000731465"/>
    </source>
</evidence>
<proteinExistence type="predicted"/>
<organism evidence="2 3">
    <name type="scientific">Succinivibrio faecicola</name>
    <dbReference type="NCBI Taxonomy" id="2820300"/>
    <lineage>
        <taxon>Bacteria</taxon>
        <taxon>Pseudomonadati</taxon>
        <taxon>Pseudomonadota</taxon>
        <taxon>Gammaproteobacteria</taxon>
        <taxon>Aeromonadales</taxon>
        <taxon>Succinivibrionaceae</taxon>
        <taxon>Succinivibrio</taxon>
    </lineage>
</organism>
<dbReference type="Pfam" id="PF12633">
    <property type="entry name" value="Adenyl_cycl_N"/>
    <property type="match status" value="1"/>
</dbReference>
<dbReference type="EMBL" id="JAGFNY010000016">
    <property type="protein sequence ID" value="MBW7570394.1"/>
    <property type="molecule type" value="Genomic_DNA"/>
</dbReference>
<evidence type="ECO:0000313" key="2">
    <source>
        <dbReference type="EMBL" id="MBW7570394.1"/>
    </source>
</evidence>
<dbReference type="PIRSF" id="PIRSF001444">
    <property type="entry name" value="Adenylate_cycl"/>
    <property type="match status" value="1"/>
</dbReference>
<sequence>MDKSQFEYRFERMIKFIAKQYKHATDIMPKDSAEFLSILPILLHYNHKYLPGYRNGSVPHGIDMFVPNEKQREYLRAHNIDPDEKVETYYPIYGLYSMGSTSTIAQGPDSDLDIWVCISKETPDFEINRLSEKCRFISAYAKALGVELNLFVTVEDRFANGSHGTMDTEDCGSAQSLFLLDEFYRTSMRLCGRYIAWYMISSEDEYDDYQKALIEFYKSDFIVREQWFDFGSVAKCSPEEYFGSGLWLVYKGIDRPFKALLKILLMEAYASEYPNTKLLSLELKDLIFKTKGKVQLKLDPYYLMFKKVSGYLLSIGDFERIDLVRISFYSKIKNALDHLTNRRALIRRQTFLKFITKTWKWSESYIDTINNPDKISVNESIYRVKKLFLSLLESYKSLLRFCMDHNIEFAITSDDAGVLSRKIYSAYEKYPGKIVIIKSALENIHQEKNLTLVKPSKFSLCNHGWHVFANAQNSIEILESKALYVTSSIVEMVCWVSANGLLGDRTNLFIKSPDSSVTEEKIKALCEDIRQFILSANLSVKESDLQKPRQIIKSMVVVNFHKDATSKFMISTSDLEIGSALSLGRQKMCLIGSVDVINLNSWGEISCNSFSDGESGIADVLASLIKSQKIDDTHEEIFSPLEFIKVCSYSDSHRDLIRYDLEAVIRGIYNCINGYDSNHVFALGHNTYEVVSDADNNLSLVKRFSFKASQDDVTILSRFGMRPEYALQVPDVVERSSTEGIIQYFFVKHVDIYDIYIVNERNEVKIYRNFKGSRTALVNEINRFYAQEYKNEDNSLKLNFNLPQYFVLNNEMTKVKPFSIMVSQDN</sequence>
<dbReference type="Proteomes" id="UP000731465">
    <property type="component" value="Unassembled WGS sequence"/>
</dbReference>
<accession>A0ABS7DGI9</accession>
<comment type="caution">
    <text evidence="2">The sequence shown here is derived from an EMBL/GenBank/DDBJ whole genome shotgun (WGS) entry which is preliminary data.</text>
</comment>
<evidence type="ECO:0000259" key="1">
    <source>
        <dbReference type="Pfam" id="PF12633"/>
    </source>
</evidence>